<dbReference type="Gene3D" id="3.30.70.940">
    <property type="entry name" value="NusG, N-terminal domain"/>
    <property type="match status" value="1"/>
</dbReference>
<comment type="caution">
    <text evidence="4">The sequence shown here is derived from an EMBL/GenBank/DDBJ whole genome shotgun (WGS) entry which is preliminary data.</text>
</comment>
<sequence length="201" mass="23155">MNRNTTQFPERRAESAEAPVVGKETTEETTPWFALRLFSSRQEEIAKMLENEGLEVFIPMEYVDVEDRRNHVKRVLRPVVRNLLFIKKTVCQKIMRGIIAALPYRVSIIRKTPGSIDYYEIPAREMFEFRAMCNPEILARKFLSEAQAKLKAGTPVMVTHGPLKGLQGKLVRSNKQYYLLKEVPGIGVMLKVTKWCCKPLL</sequence>
<evidence type="ECO:0000313" key="4">
    <source>
        <dbReference type="EMBL" id="EFA43405.1"/>
    </source>
</evidence>
<dbReference type="EMBL" id="ACKS01000081">
    <property type="protein sequence ID" value="EFA43405.1"/>
    <property type="molecule type" value="Genomic_DNA"/>
</dbReference>
<dbReference type="Pfam" id="PF02357">
    <property type="entry name" value="NusG"/>
    <property type="match status" value="1"/>
</dbReference>
<dbReference type="InterPro" id="IPR036735">
    <property type="entry name" value="NGN_dom_sf"/>
</dbReference>
<accession>D1PYY9</accession>
<dbReference type="CDD" id="cd09895">
    <property type="entry name" value="NGN_SP_UpxY"/>
    <property type="match status" value="1"/>
</dbReference>
<dbReference type="InterPro" id="IPR006645">
    <property type="entry name" value="NGN-like_dom"/>
</dbReference>
<keyword evidence="5" id="KW-1185">Reference proteome</keyword>
<gene>
    <name evidence="4" type="ORF">HMPREF0645_2174</name>
</gene>
<dbReference type="RefSeq" id="WP_007174277.1">
    <property type="nucleotide sequence ID" value="NZ_GG704781.1"/>
</dbReference>
<evidence type="ECO:0000313" key="5">
    <source>
        <dbReference type="Proteomes" id="UP000003160"/>
    </source>
</evidence>
<feature type="domain" description="NusG-like N-terminal" evidence="3">
    <location>
        <begin position="32"/>
        <end position="128"/>
    </location>
</feature>
<dbReference type="NCBIfam" id="NF033644">
    <property type="entry name" value="antiterm_UpxY"/>
    <property type="match status" value="1"/>
</dbReference>
<name>D1PYY9_9BACT</name>
<dbReference type="HOGENOM" id="CLU_116148_0_0_10"/>
<feature type="region of interest" description="Disordered" evidence="2">
    <location>
        <begin position="1"/>
        <end position="25"/>
    </location>
</feature>
<reference evidence="4 5" key="1">
    <citation type="submission" date="2009-10" db="EMBL/GenBank/DDBJ databases">
        <authorList>
            <person name="Qin X."/>
            <person name="Bachman B."/>
            <person name="Battles P."/>
            <person name="Bell A."/>
            <person name="Bess C."/>
            <person name="Bickham C."/>
            <person name="Chaboub L."/>
            <person name="Chen D."/>
            <person name="Coyle M."/>
            <person name="Deiros D.R."/>
            <person name="Dinh H."/>
            <person name="Forbes L."/>
            <person name="Fowler G."/>
            <person name="Francisco L."/>
            <person name="Fu Q."/>
            <person name="Gubbala S."/>
            <person name="Hale W."/>
            <person name="Han Y."/>
            <person name="Hemphill L."/>
            <person name="Highlander S.K."/>
            <person name="Hirani K."/>
            <person name="Hogues M."/>
            <person name="Jackson L."/>
            <person name="Jakkamsetti A."/>
            <person name="Javaid M."/>
            <person name="Jiang H."/>
            <person name="Korchina V."/>
            <person name="Kovar C."/>
            <person name="Lara F."/>
            <person name="Lee S."/>
            <person name="Mata R."/>
            <person name="Mathew T."/>
            <person name="Moen C."/>
            <person name="Morales K."/>
            <person name="Munidasa M."/>
            <person name="Nazareth L."/>
            <person name="Ngo R."/>
            <person name="Nguyen L."/>
            <person name="Okwuonu G."/>
            <person name="Ongeri F."/>
            <person name="Patil S."/>
            <person name="Petrosino J."/>
            <person name="Pham C."/>
            <person name="Pham P."/>
            <person name="Pu L.-L."/>
            <person name="Puazo M."/>
            <person name="Raj R."/>
            <person name="Reid J."/>
            <person name="Rouhana J."/>
            <person name="Saada N."/>
            <person name="Shang Y."/>
            <person name="Simmons D."/>
            <person name="Thornton R."/>
            <person name="Warren J."/>
            <person name="Weissenberger G."/>
            <person name="Zhang J."/>
            <person name="Zhang L."/>
            <person name="Zhou C."/>
            <person name="Zhu D."/>
            <person name="Muzny D."/>
            <person name="Worley K."/>
            <person name="Gibbs R."/>
        </authorList>
    </citation>
    <scope>NUCLEOTIDE SEQUENCE [LARGE SCALE GENOMIC DNA]</scope>
    <source>
        <strain evidence="4 5">DSM 17361</strain>
    </source>
</reference>
<dbReference type="eggNOG" id="COG0250">
    <property type="taxonomic scope" value="Bacteria"/>
</dbReference>
<dbReference type="AlphaFoldDB" id="D1PYY9"/>
<evidence type="ECO:0000256" key="1">
    <source>
        <dbReference type="ARBA" id="ARBA00023163"/>
    </source>
</evidence>
<evidence type="ECO:0000259" key="3">
    <source>
        <dbReference type="Pfam" id="PF02357"/>
    </source>
</evidence>
<keyword evidence="1" id="KW-0804">Transcription</keyword>
<protein>
    <submittedName>
        <fullName evidence="4">Transcription termination/antitermination factor NusG</fullName>
    </submittedName>
</protein>
<dbReference type="GO" id="GO:0006354">
    <property type="term" value="P:DNA-templated transcription elongation"/>
    <property type="evidence" value="ECO:0007669"/>
    <property type="project" value="InterPro"/>
</dbReference>
<evidence type="ECO:0000256" key="2">
    <source>
        <dbReference type="SAM" id="MobiDB-lite"/>
    </source>
</evidence>
<dbReference type="SUPFAM" id="SSF82679">
    <property type="entry name" value="N-utilization substance G protein NusG, N-terminal domain"/>
    <property type="match status" value="1"/>
</dbReference>
<organism evidence="4 5">
    <name type="scientific">Hallella bergensis DSM 17361</name>
    <dbReference type="NCBI Taxonomy" id="585502"/>
    <lineage>
        <taxon>Bacteria</taxon>
        <taxon>Pseudomonadati</taxon>
        <taxon>Bacteroidota</taxon>
        <taxon>Bacteroidia</taxon>
        <taxon>Bacteroidales</taxon>
        <taxon>Prevotellaceae</taxon>
        <taxon>Hallella</taxon>
    </lineage>
</organism>
<dbReference type="OrthoDB" id="1079689at2"/>
<proteinExistence type="predicted"/>
<dbReference type="Proteomes" id="UP000003160">
    <property type="component" value="Unassembled WGS sequence"/>
</dbReference>